<keyword evidence="3" id="KW-1185">Reference proteome</keyword>
<reference evidence="2" key="1">
    <citation type="submission" date="2020-01" db="EMBL/GenBank/DDBJ databases">
        <authorList>
            <consortium name="DOE Joint Genome Institute"/>
            <person name="Haridas S."/>
            <person name="Albert R."/>
            <person name="Binder M."/>
            <person name="Bloem J."/>
            <person name="Labutti K."/>
            <person name="Salamov A."/>
            <person name="Andreopoulos B."/>
            <person name="Baker S.E."/>
            <person name="Barry K."/>
            <person name="Bills G."/>
            <person name="Bluhm B.H."/>
            <person name="Cannon C."/>
            <person name="Castanera R."/>
            <person name="Culley D.E."/>
            <person name="Daum C."/>
            <person name="Ezra D."/>
            <person name="Gonzalez J.B."/>
            <person name="Henrissat B."/>
            <person name="Kuo A."/>
            <person name="Liang C."/>
            <person name="Lipzen A."/>
            <person name="Lutzoni F."/>
            <person name="Magnuson J."/>
            <person name="Mondo S."/>
            <person name="Nolan M."/>
            <person name="Ohm R."/>
            <person name="Pangilinan J."/>
            <person name="Park H.-J."/>
            <person name="Ramirez L."/>
            <person name="Alfaro M."/>
            <person name="Sun H."/>
            <person name="Tritt A."/>
            <person name="Yoshinaga Y."/>
            <person name="Zwiers L.-H."/>
            <person name="Turgeon B.G."/>
            <person name="Goodwin S.B."/>
            <person name="Spatafora J.W."/>
            <person name="Crous P.W."/>
            <person name="Grigoriev I.V."/>
        </authorList>
    </citation>
    <scope>NUCLEOTIDE SEQUENCE</scope>
    <source>
        <strain evidence="2">IPT5</strain>
    </source>
</reference>
<accession>A0A6A7AVU9</accession>
<gene>
    <name evidence="2" type="ORF">T440DRAFT_558293</name>
</gene>
<dbReference type="PANTHER" id="PTHR38790:SF4">
    <property type="entry name" value="2EXR DOMAIN-CONTAINING PROTEIN"/>
    <property type="match status" value="1"/>
</dbReference>
<dbReference type="EMBL" id="MU006336">
    <property type="protein sequence ID" value="KAF2846319.1"/>
    <property type="molecule type" value="Genomic_DNA"/>
</dbReference>
<evidence type="ECO:0000256" key="1">
    <source>
        <dbReference type="SAM" id="MobiDB-lite"/>
    </source>
</evidence>
<dbReference type="PANTHER" id="PTHR38790">
    <property type="entry name" value="2EXR DOMAIN-CONTAINING PROTEIN-RELATED"/>
    <property type="match status" value="1"/>
</dbReference>
<feature type="region of interest" description="Disordered" evidence="1">
    <location>
        <begin position="1"/>
        <end position="23"/>
    </location>
</feature>
<name>A0A6A7AVU9_9PLEO</name>
<feature type="compositionally biased region" description="Basic and acidic residues" evidence="1">
    <location>
        <begin position="10"/>
        <end position="20"/>
    </location>
</feature>
<evidence type="ECO:0000313" key="2">
    <source>
        <dbReference type="EMBL" id="KAF2846319.1"/>
    </source>
</evidence>
<dbReference type="AlphaFoldDB" id="A0A6A7AVU9"/>
<sequence length="185" mass="21243">MADPNTASRSPDERQRRTETNHLNSPLLRLPAELRNRVFTLAFHARTIQVNETHPDYLLPSPTTGPLLTCRQMHYEALPIFHSTCIFDFQDSLNSRLPQTNRYATIRFIKIRRFTTAMWNTLLGPEDDVKAGDEGVASGLKFAALEECVAEEGRWPGTLNHREVLRMAIRQAFGRRELKVLLWGE</sequence>
<dbReference type="Proteomes" id="UP000799423">
    <property type="component" value="Unassembled WGS sequence"/>
</dbReference>
<dbReference type="OrthoDB" id="3694708at2759"/>
<evidence type="ECO:0000313" key="3">
    <source>
        <dbReference type="Proteomes" id="UP000799423"/>
    </source>
</evidence>
<protein>
    <recommendedName>
        <fullName evidence="4">F-box domain-containing protein</fullName>
    </recommendedName>
</protein>
<organism evidence="2 3">
    <name type="scientific">Plenodomus tracheiphilus IPT5</name>
    <dbReference type="NCBI Taxonomy" id="1408161"/>
    <lineage>
        <taxon>Eukaryota</taxon>
        <taxon>Fungi</taxon>
        <taxon>Dikarya</taxon>
        <taxon>Ascomycota</taxon>
        <taxon>Pezizomycotina</taxon>
        <taxon>Dothideomycetes</taxon>
        <taxon>Pleosporomycetidae</taxon>
        <taxon>Pleosporales</taxon>
        <taxon>Pleosporineae</taxon>
        <taxon>Leptosphaeriaceae</taxon>
        <taxon>Plenodomus</taxon>
    </lineage>
</organism>
<evidence type="ECO:0008006" key="4">
    <source>
        <dbReference type="Google" id="ProtNLM"/>
    </source>
</evidence>
<proteinExistence type="predicted"/>